<dbReference type="PANTHER" id="PTHR31332">
    <property type="entry name" value="7-HYDROXYMETHYL CHLOROPHYLL A REDUCTASE, CHLOROPLASTIC"/>
    <property type="match status" value="1"/>
</dbReference>
<dbReference type="EMBL" id="JAHWXP010000003">
    <property type="protein sequence ID" value="MBY8337723.1"/>
    <property type="molecule type" value="Genomic_DNA"/>
</dbReference>
<evidence type="ECO:0000259" key="1">
    <source>
        <dbReference type="Pfam" id="PF04422"/>
    </source>
</evidence>
<feature type="domain" description="Coenzyme F420 hydrogenase/dehydrogenase beta subunit N-terminal" evidence="1">
    <location>
        <begin position="58"/>
        <end position="133"/>
    </location>
</feature>
<name>A0ABS7PF66_9SPHN</name>
<dbReference type="InterPro" id="IPR007525">
    <property type="entry name" value="FrhB_FdhB_C"/>
</dbReference>
<dbReference type="InterPro" id="IPR045220">
    <property type="entry name" value="FRHB/FDHB/HCAR-like"/>
</dbReference>
<reference evidence="3 4" key="1">
    <citation type="submission" date="2021-07" db="EMBL/GenBank/DDBJ databases">
        <title>Alteriqipengyuania abyssalis NZ-12B nov, sp.nov isolated from deep sea sponge in pacific ocean.</title>
        <authorList>
            <person name="Tareen S."/>
            <person name="Wink J."/>
        </authorList>
    </citation>
    <scope>NUCLEOTIDE SEQUENCE [LARGE SCALE GENOMIC DNA]</scope>
    <source>
        <strain evidence="3 4">NZ-12B</strain>
    </source>
</reference>
<dbReference type="RefSeq" id="WP_222825238.1">
    <property type="nucleotide sequence ID" value="NZ_JAHWXP010000003.1"/>
</dbReference>
<dbReference type="PANTHER" id="PTHR31332:SF0">
    <property type="entry name" value="7-HYDROXYMETHYL CHLOROPHYLL A REDUCTASE, CHLOROPLASTIC"/>
    <property type="match status" value="1"/>
</dbReference>
<evidence type="ECO:0000313" key="3">
    <source>
        <dbReference type="EMBL" id="MBY8337723.1"/>
    </source>
</evidence>
<comment type="caution">
    <text evidence="3">The sequence shown here is derived from an EMBL/GenBank/DDBJ whole genome shotgun (WGS) entry which is preliminary data.</text>
</comment>
<feature type="domain" description="Coenzyme F420 hydrogenase/dehydrogenase beta subunit C-terminal" evidence="2">
    <location>
        <begin position="140"/>
        <end position="302"/>
    </location>
</feature>
<protein>
    <submittedName>
        <fullName evidence="3">Coenzyme F420 hydrogenase/dehydrogenase, beta subunit C-terminal domain</fullName>
    </submittedName>
</protein>
<dbReference type="Pfam" id="PF04432">
    <property type="entry name" value="FrhB_FdhB_C"/>
    <property type="match status" value="1"/>
</dbReference>
<accession>A0ABS7PF66</accession>
<gene>
    <name evidence="3" type="ORF">KYN89_11785</name>
</gene>
<keyword evidence="4" id="KW-1185">Reference proteome</keyword>
<dbReference type="InterPro" id="IPR007516">
    <property type="entry name" value="Co_F420_Hydgase/DH_bsu_N"/>
</dbReference>
<evidence type="ECO:0000313" key="4">
    <source>
        <dbReference type="Proteomes" id="UP000759298"/>
    </source>
</evidence>
<dbReference type="Pfam" id="PF04422">
    <property type="entry name" value="FrhB_FdhB_N"/>
    <property type="match status" value="1"/>
</dbReference>
<sequence length="413" mass="44866">MGRTATGPKPAFAPGTALPELAWEACPGKGIDYPQLYLDHYGRMPDSWLVGHIVATRTGYAGDPSVRACGASGGVTTAVLLHLLQSGRIDAAIVARQGVPAPLEASPVIASTAEEILDAAQSVYIPVAMLDILSRLEPGKRYAITLVPEQAAALRRLQHSGHPQAQQIDYVLGPYTGTALYPAAIDSFVRAHGVAKDDPVTSLEWRAGEWPGYLEIKTQSGKVLRSKKVYYNFLIPFFVTRASLQSMDFANEFCDLSVGDAWSPAFEAQGGGHSVVVTRSAKMEALVEEMIAAGALVLEREDDLKATEMHGHMIDFKKRGGFIRNQWRRKIGLAAPDYGMAPATIPPSRKMAELVISTLFVIGSTAPARFVLRQIPESVIGPVFNKLRLSWKKASKPTKRKGLADFRMIVDEE</sequence>
<proteinExistence type="predicted"/>
<organism evidence="3 4">
    <name type="scientific">Alteriqipengyuania abyssalis</name>
    <dbReference type="NCBI Taxonomy" id="2860200"/>
    <lineage>
        <taxon>Bacteria</taxon>
        <taxon>Pseudomonadati</taxon>
        <taxon>Pseudomonadota</taxon>
        <taxon>Alphaproteobacteria</taxon>
        <taxon>Sphingomonadales</taxon>
        <taxon>Erythrobacteraceae</taxon>
        <taxon>Alteriqipengyuania</taxon>
    </lineage>
</organism>
<dbReference type="Proteomes" id="UP000759298">
    <property type="component" value="Unassembled WGS sequence"/>
</dbReference>
<evidence type="ECO:0000259" key="2">
    <source>
        <dbReference type="Pfam" id="PF04432"/>
    </source>
</evidence>